<dbReference type="PANTHER" id="PTHR24264">
    <property type="entry name" value="TRYPSIN-RELATED"/>
    <property type="match status" value="1"/>
</dbReference>
<dbReference type="InParanoid" id="A0A7M7PL65"/>
<feature type="region of interest" description="Disordered" evidence="6">
    <location>
        <begin position="1"/>
        <end position="47"/>
    </location>
</feature>
<dbReference type="InterPro" id="IPR043504">
    <property type="entry name" value="Peptidase_S1_PA_chymotrypsin"/>
</dbReference>
<dbReference type="FunCoup" id="A0A7M7PL65">
    <property type="interactions" value="1360"/>
</dbReference>
<keyword evidence="1" id="KW-0645">Protease</keyword>
<evidence type="ECO:0000256" key="6">
    <source>
        <dbReference type="SAM" id="MobiDB-lite"/>
    </source>
</evidence>
<evidence type="ECO:0000256" key="2">
    <source>
        <dbReference type="ARBA" id="ARBA00022729"/>
    </source>
</evidence>
<evidence type="ECO:0000259" key="7">
    <source>
        <dbReference type="PROSITE" id="PS50240"/>
    </source>
</evidence>
<evidence type="ECO:0000313" key="9">
    <source>
        <dbReference type="Proteomes" id="UP000007110"/>
    </source>
</evidence>
<dbReference type="InterPro" id="IPR009003">
    <property type="entry name" value="Peptidase_S1_PA"/>
</dbReference>
<dbReference type="SUPFAM" id="SSF50494">
    <property type="entry name" value="Trypsin-like serine proteases"/>
    <property type="match status" value="1"/>
</dbReference>
<dbReference type="GO" id="GO:0006508">
    <property type="term" value="P:proteolysis"/>
    <property type="evidence" value="ECO:0000318"/>
    <property type="project" value="GO_Central"/>
</dbReference>
<proteinExistence type="predicted"/>
<feature type="domain" description="Peptidase S1" evidence="7">
    <location>
        <begin position="38"/>
        <end position="285"/>
    </location>
</feature>
<dbReference type="EnsemblMetazoa" id="XM_030997229">
    <property type="protein sequence ID" value="XP_030853089"/>
    <property type="gene ID" value="LOC578496"/>
</dbReference>
<dbReference type="RefSeq" id="XP_030853089.1">
    <property type="nucleotide sequence ID" value="XM_030997229.1"/>
</dbReference>
<evidence type="ECO:0000256" key="4">
    <source>
        <dbReference type="ARBA" id="ARBA00022825"/>
    </source>
</evidence>
<dbReference type="Gene3D" id="2.40.10.10">
    <property type="entry name" value="Trypsin-like serine proteases"/>
    <property type="match status" value="1"/>
</dbReference>
<keyword evidence="4" id="KW-0720">Serine protease</keyword>
<evidence type="ECO:0000256" key="3">
    <source>
        <dbReference type="ARBA" id="ARBA00022801"/>
    </source>
</evidence>
<keyword evidence="2" id="KW-0732">Signal</keyword>
<organism evidence="8 9">
    <name type="scientific">Strongylocentrotus purpuratus</name>
    <name type="common">Purple sea urchin</name>
    <dbReference type="NCBI Taxonomy" id="7668"/>
    <lineage>
        <taxon>Eukaryota</taxon>
        <taxon>Metazoa</taxon>
        <taxon>Echinodermata</taxon>
        <taxon>Eleutherozoa</taxon>
        <taxon>Echinozoa</taxon>
        <taxon>Echinoidea</taxon>
        <taxon>Euechinoidea</taxon>
        <taxon>Echinacea</taxon>
        <taxon>Camarodonta</taxon>
        <taxon>Echinidea</taxon>
        <taxon>Strongylocentrotidae</taxon>
        <taxon>Strongylocentrotus</taxon>
    </lineage>
</organism>
<keyword evidence="5" id="KW-1015">Disulfide bond</keyword>
<dbReference type="CDD" id="cd00190">
    <property type="entry name" value="Tryp_SPc"/>
    <property type="match status" value="1"/>
</dbReference>
<dbReference type="OrthoDB" id="10059102at2759"/>
<dbReference type="GO" id="GO:0004252">
    <property type="term" value="F:serine-type endopeptidase activity"/>
    <property type="evidence" value="ECO:0000318"/>
    <property type="project" value="GO_Central"/>
</dbReference>
<dbReference type="PANTHER" id="PTHR24264:SF54">
    <property type="entry name" value="PEPTIDASE S1 DOMAIN-CONTAINING PROTEIN"/>
    <property type="match status" value="1"/>
</dbReference>
<feature type="compositionally biased region" description="Polar residues" evidence="6">
    <location>
        <begin position="32"/>
        <end position="41"/>
    </location>
</feature>
<sequence>MPKIPELMGAPPLNPTKDPLGAYEECGKSKHPSGTSRNVSSEPEAGSGDWPWQAALYDAHTNEIVCGGSLIHKNWILTAARCFIGENTLSQNGTTVYLGLTHRLRDMHFRAQEFNVIEVITHPKYIKKLDGGEHNDIALLRLDREARLNPFVRTVCLPPSHQSRANWYVNPRRMAFVTGWGRTSFNGQNSFALMEIMIPPVLDSSCRRVMNKKGIAMETTTEFCAGSENGMHDACQGDSGDPLVVQRLEKYRQIGIVSYGARCGETYGVYTRVSHYVDWIEGIINE</sequence>
<reference evidence="9" key="1">
    <citation type="submission" date="2015-02" db="EMBL/GenBank/DDBJ databases">
        <title>Genome sequencing for Strongylocentrotus purpuratus.</title>
        <authorList>
            <person name="Murali S."/>
            <person name="Liu Y."/>
            <person name="Vee V."/>
            <person name="English A."/>
            <person name="Wang M."/>
            <person name="Skinner E."/>
            <person name="Han Y."/>
            <person name="Muzny D.M."/>
            <person name="Worley K.C."/>
            <person name="Gibbs R.A."/>
        </authorList>
    </citation>
    <scope>NUCLEOTIDE SEQUENCE</scope>
</reference>
<dbReference type="Pfam" id="PF00089">
    <property type="entry name" value="Trypsin"/>
    <property type="match status" value="1"/>
</dbReference>
<reference evidence="8" key="2">
    <citation type="submission" date="2021-01" db="UniProtKB">
        <authorList>
            <consortium name="EnsemblMetazoa"/>
        </authorList>
    </citation>
    <scope>IDENTIFICATION</scope>
</reference>
<keyword evidence="3" id="KW-0378">Hydrolase</keyword>
<dbReference type="InterPro" id="IPR001254">
    <property type="entry name" value="Trypsin_dom"/>
</dbReference>
<dbReference type="FunFam" id="2.40.10.10:FF:000120">
    <property type="entry name" value="Putative serine protease"/>
    <property type="match status" value="1"/>
</dbReference>
<name>A0A7M7PL65_STRPU</name>
<dbReference type="PRINTS" id="PR00722">
    <property type="entry name" value="CHYMOTRYPSIN"/>
</dbReference>
<dbReference type="InterPro" id="IPR001314">
    <property type="entry name" value="Peptidase_S1A"/>
</dbReference>
<dbReference type="Proteomes" id="UP000007110">
    <property type="component" value="Unassembled WGS sequence"/>
</dbReference>
<evidence type="ECO:0000256" key="5">
    <source>
        <dbReference type="ARBA" id="ARBA00023157"/>
    </source>
</evidence>
<keyword evidence="9" id="KW-1185">Reference proteome</keyword>
<dbReference type="PROSITE" id="PS50240">
    <property type="entry name" value="TRYPSIN_DOM"/>
    <property type="match status" value="1"/>
</dbReference>
<dbReference type="GO" id="GO:0005615">
    <property type="term" value="C:extracellular space"/>
    <property type="evidence" value="ECO:0000318"/>
    <property type="project" value="GO_Central"/>
</dbReference>
<evidence type="ECO:0000256" key="1">
    <source>
        <dbReference type="ARBA" id="ARBA00022670"/>
    </source>
</evidence>
<accession>A0A7M7PL65</accession>
<evidence type="ECO:0000313" key="8">
    <source>
        <dbReference type="EnsemblMetazoa" id="XP_030853089"/>
    </source>
</evidence>
<dbReference type="GeneID" id="578496"/>
<protein>
    <recommendedName>
        <fullName evidence="7">Peptidase S1 domain-containing protein</fullName>
    </recommendedName>
</protein>
<dbReference type="AlphaFoldDB" id="A0A7M7PL65"/>
<dbReference type="SMART" id="SM00020">
    <property type="entry name" value="Tryp_SPc"/>
    <property type="match status" value="1"/>
</dbReference>
<dbReference type="KEGG" id="spu:578496"/>
<dbReference type="InterPro" id="IPR050127">
    <property type="entry name" value="Serine_Proteases_S1"/>
</dbReference>